<feature type="domain" description="HEPN" evidence="1">
    <location>
        <begin position="4"/>
        <end position="98"/>
    </location>
</feature>
<dbReference type="Gene3D" id="1.20.120.330">
    <property type="entry name" value="Nucleotidyltransferases domain 2"/>
    <property type="match status" value="1"/>
</dbReference>
<comment type="caution">
    <text evidence="2">The sequence shown here is derived from an EMBL/GenBank/DDBJ whole genome shotgun (WGS) entry which is preliminary data.</text>
</comment>
<organism evidence="2">
    <name type="scientific">marine sediment metagenome</name>
    <dbReference type="NCBI Taxonomy" id="412755"/>
    <lineage>
        <taxon>unclassified sequences</taxon>
        <taxon>metagenomes</taxon>
        <taxon>ecological metagenomes</taxon>
    </lineage>
</organism>
<sequence>MMADDRDWAFSMAYNAILQATRALMFTKGFRPGTGEGQHKIAVQFAEIALGEKFQDEIYIFDKMRSKRHRVIYDVSGIISLKEARQALEFTVKFVDKVVELVDIGKDQEK</sequence>
<proteinExistence type="predicted"/>
<protein>
    <recommendedName>
        <fullName evidence="1">HEPN domain-containing protein</fullName>
    </recommendedName>
</protein>
<evidence type="ECO:0000259" key="1">
    <source>
        <dbReference type="Pfam" id="PF05168"/>
    </source>
</evidence>
<name>X0VX08_9ZZZZ</name>
<dbReference type="EMBL" id="BARS01024194">
    <property type="protein sequence ID" value="GAG05036.1"/>
    <property type="molecule type" value="Genomic_DNA"/>
</dbReference>
<evidence type="ECO:0000313" key="2">
    <source>
        <dbReference type="EMBL" id="GAG05036.1"/>
    </source>
</evidence>
<dbReference type="AlphaFoldDB" id="X0VX08"/>
<dbReference type="InterPro" id="IPR007842">
    <property type="entry name" value="HEPN_dom"/>
</dbReference>
<accession>X0VX08</accession>
<dbReference type="Pfam" id="PF05168">
    <property type="entry name" value="HEPN"/>
    <property type="match status" value="1"/>
</dbReference>
<gene>
    <name evidence="2" type="ORF">S01H1_38431</name>
</gene>
<reference evidence="2" key="1">
    <citation type="journal article" date="2014" name="Front. Microbiol.">
        <title>High frequency of phylogenetically diverse reductive dehalogenase-homologous genes in deep subseafloor sedimentary metagenomes.</title>
        <authorList>
            <person name="Kawai M."/>
            <person name="Futagami T."/>
            <person name="Toyoda A."/>
            <person name="Takaki Y."/>
            <person name="Nishi S."/>
            <person name="Hori S."/>
            <person name="Arai W."/>
            <person name="Tsubouchi T."/>
            <person name="Morono Y."/>
            <person name="Uchiyama I."/>
            <person name="Ito T."/>
            <person name="Fujiyama A."/>
            <person name="Inagaki F."/>
            <person name="Takami H."/>
        </authorList>
    </citation>
    <scope>NUCLEOTIDE SEQUENCE</scope>
    <source>
        <strain evidence="2">Expedition CK06-06</strain>
    </source>
</reference>